<dbReference type="PANTHER" id="PTHR43280">
    <property type="entry name" value="ARAC-FAMILY TRANSCRIPTIONAL REGULATOR"/>
    <property type="match status" value="1"/>
</dbReference>
<sequence>MHRRYQMNVLIVDDQPDVVEGIREGIDWSFLEVDQVFLAYNSEAARKVVTSEAVHAILCDIEMPNGSGLELVEWIGAHYPDIKCIFLTAHADFAYAQRALKLGGFDYLVQPAPYDLIESTLQRALLQLHKEKEQQQVLVYGNYVNRHEKELLDVFLREYLSGQKENAHTLIQYLKTLSIDIKPEEKSRLVIIQIQNRKKHIKKLDREMQYFVVENVFMELLGEDASRLFFCTINSEVYAGVFYGSSIWEQGKISEKLRNFVETAGEKLYLSAACYVSGDTRFLELPKELEHLLELTESNLTGQTGVFQAGVEYFGWGRGYVPLDFERMKSFFLQGQYHMVSDMIRAYFRDLEQKGRVGKKILTYFQQDFLQLFFDILSTQSVKAHEAFQREYDVMALRKSTESLSQMYHLTEFVITFLKELNEESSKDITPVDRAVAYIRQNIHNNISRTDIAENIYVNPDYLSRLFKKEKNISLTDYIVQEKLKMATAMLRSTNLPVSVIASNIGYTNFSYFTQVFRKSFGMSPSEYRQSAQKE</sequence>
<dbReference type="InterPro" id="IPR001789">
    <property type="entry name" value="Sig_transdc_resp-reg_receiver"/>
</dbReference>
<keyword evidence="2" id="KW-0805">Transcription regulation</keyword>
<feature type="modified residue" description="4-aspartylphosphate" evidence="6">
    <location>
        <position position="60"/>
    </location>
</feature>
<comment type="caution">
    <text evidence="9">The sequence shown here is derived from an EMBL/GenBank/DDBJ whole genome shotgun (WGS) entry which is preliminary data.</text>
</comment>
<keyword evidence="10" id="KW-1185">Reference proteome</keyword>
<dbReference type="PRINTS" id="PR00032">
    <property type="entry name" value="HTHARAC"/>
</dbReference>
<keyword evidence="6" id="KW-0597">Phosphoprotein</keyword>
<evidence type="ECO:0000256" key="5">
    <source>
        <dbReference type="ARBA" id="ARBA00024867"/>
    </source>
</evidence>
<comment type="function">
    <text evidence="5">May play the central regulatory role in sporulation. It may be an element of the effector pathway responsible for the activation of sporulation genes in response to nutritional stress. Spo0A may act in concert with spo0H (a sigma factor) to control the expression of some genes that are critical to the sporulation process.</text>
</comment>
<dbReference type="InterPro" id="IPR018060">
    <property type="entry name" value="HTH_AraC"/>
</dbReference>
<dbReference type="PANTHER" id="PTHR43280:SF10">
    <property type="entry name" value="REGULATORY PROTEIN POCR"/>
    <property type="match status" value="1"/>
</dbReference>
<name>A0A9X5BEL8_9FIRM</name>
<protein>
    <recommendedName>
        <fullName evidence="1">Stage 0 sporulation protein A homolog</fullName>
    </recommendedName>
</protein>
<evidence type="ECO:0000256" key="4">
    <source>
        <dbReference type="ARBA" id="ARBA00023163"/>
    </source>
</evidence>
<dbReference type="PROSITE" id="PS00041">
    <property type="entry name" value="HTH_ARAC_FAMILY_1"/>
    <property type="match status" value="1"/>
</dbReference>
<evidence type="ECO:0000256" key="6">
    <source>
        <dbReference type="PROSITE-ProRule" id="PRU00169"/>
    </source>
</evidence>
<dbReference type="InterPro" id="IPR020449">
    <property type="entry name" value="Tscrpt_reg_AraC-type_HTH"/>
</dbReference>
<dbReference type="Proteomes" id="UP001154420">
    <property type="component" value="Unassembled WGS sequence"/>
</dbReference>
<dbReference type="PROSITE" id="PS50110">
    <property type="entry name" value="RESPONSE_REGULATORY"/>
    <property type="match status" value="1"/>
</dbReference>
<dbReference type="GO" id="GO:0000160">
    <property type="term" value="P:phosphorelay signal transduction system"/>
    <property type="evidence" value="ECO:0007669"/>
    <property type="project" value="InterPro"/>
</dbReference>
<feature type="domain" description="Response regulatory" evidence="8">
    <location>
        <begin position="8"/>
        <end position="125"/>
    </location>
</feature>
<dbReference type="InterPro" id="IPR018062">
    <property type="entry name" value="HTH_AraC-typ_CS"/>
</dbReference>
<dbReference type="SMART" id="SM00342">
    <property type="entry name" value="HTH_ARAC"/>
    <property type="match status" value="1"/>
</dbReference>
<organism evidence="9 10">
    <name type="scientific">Parablautia muri</name>
    <dbReference type="NCBI Taxonomy" id="2320879"/>
    <lineage>
        <taxon>Bacteria</taxon>
        <taxon>Bacillati</taxon>
        <taxon>Bacillota</taxon>
        <taxon>Clostridia</taxon>
        <taxon>Lachnospirales</taxon>
        <taxon>Lachnospiraceae</taxon>
        <taxon>Parablautia</taxon>
    </lineage>
</organism>
<gene>
    <name evidence="9" type="ORF">D5281_08375</name>
</gene>
<reference evidence="9" key="1">
    <citation type="submission" date="2018-09" db="EMBL/GenBank/DDBJ databases">
        <title>Murine metabolic-syndrome-specific gut microbial biobank.</title>
        <authorList>
            <person name="Liu C."/>
        </authorList>
    </citation>
    <scope>NUCLEOTIDE SEQUENCE</scope>
    <source>
        <strain evidence="9">D42-62</strain>
    </source>
</reference>
<proteinExistence type="predicted"/>
<dbReference type="GO" id="GO:0043565">
    <property type="term" value="F:sequence-specific DNA binding"/>
    <property type="evidence" value="ECO:0007669"/>
    <property type="project" value="InterPro"/>
</dbReference>
<dbReference type="AlphaFoldDB" id="A0A9X5BEL8"/>
<dbReference type="EMBL" id="QZDT01000009">
    <property type="protein sequence ID" value="NBJ92611.1"/>
    <property type="molecule type" value="Genomic_DNA"/>
</dbReference>
<dbReference type="CDD" id="cd17536">
    <property type="entry name" value="REC_YesN-like"/>
    <property type="match status" value="1"/>
</dbReference>
<dbReference type="InterPro" id="IPR011006">
    <property type="entry name" value="CheY-like_superfamily"/>
</dbReference>
<dbReference type="SUPFAM" id="SSF46689">
    <property type="entry name" value="Homeodomain-like"/>
    <property type="match status" value="2"/>
</dbReference>
<dbReference type="SMART" id="SM00448">
    <property type="entry name" value="REC"/>
    <property type="match status" value="1"/>
</dbReference>
<accession>A0A9X5BEL8</accession>
<dbReference type="Gene3D" id="3.40.50.2300">
    <property type="match status" value="1"/>
</dbReference>
<evidence type="ECO:0000313" key="9">
    <source>
        <dbReference type="EMBL" id="NBJ92611.1"/>
    </source>
</evidence>
<evidence type="ECO:0000259" key="8">
    <source>
        <dbReference type="PROSITE" id="PS50110"/>
    </source>
</evidence>
<dbReference type="SUPFAM" id="SSF52172">
    <property type="entry name" value="CheY-like"/>
    <property type="match status" value="1"/>
</dbReference>
<evidence type="ECO:0000256" key="3">
    <source>
        <dbReference type="ARBA" id="ARBA00023125"/>
    </source>
</evidence>
<dbReference type="PROSITE" id="PS01124">
    <property type="entry name" value="HTH_ARAC_FAMILY_2"/>
    <property type="match status" value="1"/>
</dbReference>
<evidence type="ECO:0000313" key="10">
    <source>
        <dbReference type="Proteomes" id="UP001154420"/>
    </source>
</evidence>
<dbReference type="Pfam" id="PF00072">
    <property type="entry name" value="Response_reg"/>
    <property type="match status" value="1"/>
</dbReference>
<dbReference type="Gene3D" id="1.10.10.60">
    <property type="entry name" value="Homeodomain-like"/>
    <property type="match status" value="2"/>
</dbReference>
<keyword evidence="3" id="KW-0238">DNA-binding</keyword>
<evidence type="ECO:0000256" key="1">
    <source>
        <dbReference type="ARBA" id="ARBA00018672"/>
    </source>
</evidence>
<dbReference type="InterPro" id="IPR009057">
    <property type="entry name" value="Homeodomain-like_sf"/>
</dbReference>
<keyword evidence="4" id="KW-0804">Transcription</keyword>
<evidence type="ECO:0000256" key="2">
    <source>
        <dbReference type="ARBA" id="ARBA00023015"/>
    </source>
</evidence>
<evidence type="ECO:0000259" key="7">
    <source>
        <dbReference type="PROSITE" id="PS01124"/>
    </source>
</evidence>
<dbReference type="Pfam" id="PF12833">
    <property type="entry name" value="HTH_18"/>
    <property type="match status" value="1"/>
</dbReference>
<feature type="domain" description="HTH araC/xylS-type" evidence="7">
    <location>
        <begin position="433"/>
        <end position="531"/>
    </location>
</feature>
<dbReference type="GO" id="GO:0003700">
    <property type="term" value="F:DNA-binding transcription factor activity"/>
    <property type="evidence" value="ECO:0007669"/>
    <property type="project" value="InterPro"/>
</dbReference>